<evidence type="ECO:0000313" key="3">
    <source>
        <dbReference type="EMBL" id="MBB6693816.1"/>
    </source>
</evidence>
<proteinExistence type="predicted"/>
<organism evidence="3 4">
    <name type="scientific">Cohnella xylanilytica</name>
    <dbReference type="NCBI Taxonomy" id="557555"/>
    <lineage>
        <taxon>Bacteria</taxon>
        <taxon>Bacillati</taxon>
        <taxon>Bacillota</taxon>
        <taxon>Bacilli</taxon>
        <taxon>Bacillales</taxon>
        <taxon>Paenibacillaceae</taxon>
        <taxon>Cohnella</taxon>
    </lineage>
</organism>
<evidence type="ECO:0000313" key="4">
    <source>
        <dbReference type="Proteomes" id="UP000553776"/>
    </source>
</evidence>
<dbReference type="GO" id="GO:0006950">
    <property type="term" value="P:response to stress"/>
    <property type="evidence" value="ECO:0007669"/>
    <property type="project" value="TreeGrafter"/>
</dbReference>
<dbReference type="InterPro" id="IPR000835">
    <property type="entry name" value="HTH_MarR-typ"/>
</dbReference>
<dbReference type="AlphaFoldDB" id="A0A841TZX0"/>
<dbReference type="Gene3D" id="1.10.10.10">
    <property type="entry name" value="Winged helix-like DNA-binding domain superfamily/Winged helix DNA-binding domain"/>
    <property type="match status" value="1"/>
</dbReference>
<reference evidence="3 4" key="1">
    <citation type="submission" date="2020-08" db="EMBL/GenBank/DDBJ databases">
        <title>Cohnella phylogeny.</title>
        <authorList>
            <person name="Dunlap C."/>
        </authorList>
    </citation>
    <scope>NUCLEOTIDE SEQUENCE [LARGE SCALE GENOMIC DNA]</scope>
    <source>
        <strain evidence="3 4">DSM 25239</strain>
    </source>
</reference>
<accession>A0A841TZX0</accession>
<comment type="caution">
    <text evidence="3">The sequence shown here is derived from an EMBL/GenBank/DDBJ whole genome shotgun (WGS) entry which is preliminary data.</text>
</comment>
<feature type="domain" description="HTH marR-type" evidence="2">
    <location>
        <begin position="3"/>
        <end position="138"/>
    </location>
</feature>
<dbReference type="PANTHER" id="PTHR33164:SF43">
    <property type="entry name" value="HTH-TYPE TRANSCRIPTIONAL REPRESSOR YETL"/>
    <property type="match status" value="1"/>
</dbReference>
<dbReference type="InterPro" id="IPR036390">
    <property type="entry name" value="WH_DNA-bd_sf"/>
</dbReference>
<evidence type="ECO:0000259" key="2">
    <source>
        <dbReference type="PROSITE" id="PS50995"/>
    </source>
</evidence>
<dbReference type="InterPro" id="IPR036388">
    <property type="entry name" value="WH-like_DNA-bd_sf"/>
</dbReference>
<dbReference type="Pfam" id="PF12802">
    <property type="entry name" value="MarR_2"/>
    <property type="match status" value="1"/>
</dbReference>
<sequence>MDQSELFRKFVDFTAAVHQVKHKLTRDIKLDSVTPVQYGILEYVAVSQPVTLSDISDCQQLSMPNASRELKKLSELGLCEKFAAADDRRKQYVRLSAKGQAMMDEAFGRVEVRFKERIRGASDEELEEIGRALELLRSKVFDPGRRPDG</sequence>
<evidence type="ECO:0000256" key="1">
    <source>
        <dbReference type="ARBA" id="ARBA00023125"/>
    </source>
</evidence>
<dbReference type="EMBL" id="JACJVR010000079">
    <property type="protein sequence ID" value="MBB6693816.1"/>
    <property type="molecule type" value="Genomic_DNA"/>
</dbReference>
<dbReference type="PANTHER" id="PTHR33164">
    <property type="entry name" value="TRANSCRIPTIONAL REGULATOR, MARR FAMILY"/>
    <property type="match status" value="1"/>
</dbReference>
<name>A0A841TZX0_9BACL</name>
<dbReference type="GO" id="GO:0003700">
    <property type="term" value="F:DNA-binding transcription factor activity"/>
    <property type="evidence" value="ECO:0007669"/>
    <property type="project" value="InterPro"/>
</dbReference>
<dbReference type="GO" id="GO:0003677">
    <property type="term" value="F:DNA binding"/>
    <property type="evidence" value="ECO:0007669"/>
    <property type="project" value="UniProtKB-KW"/>
</dbReference>
<protein>
    <submittedName>
        <fullName evidence="3">Winged helix-turn-helix transcriptional regulator</fullName>
    </submittedName>
</protein>
<gene>
    <name evidence="3" type="ORF">H7B90_20675</name>
</gene>
<dbReference type="InterPro" id="IPR039422">
    <property type="entry name" value="MarR/SlyA-like"/>
</dbReference>
<dbReference type="RefSeq" id="WP_185137790.1">
    <property type="nucleotide sequence ID" value="NZ_BORM01000021.1"/>
</dbReference>
<dbReference type="SMART" id="SM00347">
    <property type="entry name" value="HTH_MARR"/>
    <property type="match status" value="1"/>
</dbReference>
<dbReference type="SUPFAM" id="SSF46785">
    <property type="entry name" value="Winged helix' DNA-binding domain"/>
    <property type="match status" value="1"/>
</dbReference>
<dbReference type="PROSITE" id="PS50995">
    <property type="entry name" value="HTH_MARR_2"/>
    <property type="match status" value="1"/>
</dbReference>
<keyword evidence="1" id="KW-0238">DNA-binding</keyword>
<keyword evidence="4" id="KW-1185">Reference proteome</keyword>
<dbReference type="Proteomes" id="UP000553776">
    <property type="component" value="Unassembled WGS sequence"/>
</dbReference>